<evidence type="ECO:0000259" key="1">
    <source>
        <dbReference type="SMART" id="SM00635"/>
    </source>
</evidence>
<dbReference type="Gene3D" id="2.60.40.1080">
    <property type="match status" value="1"/>
</dbReference>
<keyword evidence="5" id="KW-1185">Reference proteome</keyword>
<dbReference type="SMART" id="SM00635">
    <property type="entry name" value="BID_2"/>
    <property type="match status" value="1"/>
</dbReference>
<dbReference type="RefSeq" id="WP_042739686.1">
    <property type="nucleotide sequence ID" value="NZ_BKAX01000001.1"/>
</dbReference>
<reference evidence="2 5" key="2">
    <citation type="submission" date="2019-07" db="EMBL/GenBank/DDBJ databases">
        <title>Whole genome shotgun sequence of Staphylococcus gallinarum NBRC 109767.</title>
        <authorList>
            <person name="Hosoyama A."/>
            <person name="Uohara A."/>
            <person name="Ohji S."/>
            <person name="Ichikawa N."/>
        </authorList>
    </citation>
    <scope>NUCLEOTIDE SEQUENCE [LARGE SCALE GENOMIC DNA]</scope>
    <source>
        <strain evidence="2 5">NBRC 109767</strain>
    </source>
</reference>
<sequence>MVKILNVYKGSEVVASQEGDGRTSVTISNLKPDTTYTKGEFQVSWVENGRESDKVDLPEFRTKAILVNNVTFSSESVSIDVGNEDTVTANIAPSTATNKKVKYVSDHPEIVTVDQNTGAIHGVSEGTAIVKAEAQDGSGKVAQLTVNVTPKA</sequence>
<feature type="domain" description="BIG2" evidence="1">
    <location>
        <begin position="66"/>
        <end position="144"/>
    </location>
</feature>
<gene>
    <name evidence="3" type="ORF">NCTC12195_01574</name>
    <name evidence="2" type="ORF">SGA02_03970</name>
</gene>
<protein>
    <submittedName>
        <fullName evidence="2 3">Tail protein</fullName>
    </submittedName>
</protein>
<accession>A0A0D0QU98</accession>
<dbReference type="Proteomes" id="UP000255277">
    <property type="component" value="Unassembled WGS sequence"/>
</dbReference>
<dbReference type="OrthoDB" id="2404955at2"/>
<proteinExistence type="predicted"/>
<evidence type="ECO:0000313" key="4">
    <source>
        <dbReference type="Proteomes" id="UP000255277"/>
    </source>
</evidence>
<evidence type="ECO:0000313" key="5">
    <source>
        <dbReference type="Proteomes" id="UP000321057"/>
    </source>
</evidence>
<dbReference type="STRING" id="1293.SH09_10950"/>
<dbReference type="Pfam" id="PF02368">
    <property type="entry name" value="Big_2"/>
    <property type="match status" value="1"/>
</dbReference>
<dbReference type="Proteomes" id="UP000321057">
    <property type="component" value="Unassembled WGS sequence"/>
</dbReference>
<dbReference type="AlphaFoldDB" id="A0A0D0QU98"/>
<dbReference type="InterPro" id="IPR008964">
    <property type="entry name" value="Invasin/intimin_cell_adhesion"/>
</dbReference>
<evidence type="ECO:0000313" key="2">
    <source>
        <dbReference type="EMBL" id="GEQ04569.1"/>
    </source>
</evidence>
<name>A0A0D0QU98_STAGA</name>
<reference evidence="3 4" key="1">
    <citation type="submission" date="2018-06" db="EMBL/GenBank/DDBJ databases">
        <authorList>
            <consortium name="Pathogen Informatics"/>
            <person name="Doyle S."/>
        </authorList>
    </citation>
    <scope>NUCLEOTIDE SEQUENCE [LARGE SCALE GENOMIC DNA]</scope>
    <source>
        <strain evidence="3 4">NCTC12195</strain>
    </source>
</reference>
<dbReference type="SUPFAM" id="SSF49373">
    <property type="entry name" value="Invasin/intimin cell-adhesion fragments"/>
    <property type="match status" value="1"/>
</dbReference>
<dbReference type="EMBL" id="BKAX01000001">
    <property type="protein sequence ID" value="GEQ04569.1"/>
    <property type="molecule type" value="Genomic_DNA"/>
</dbReference>
<evidence type="ECO:0000313" key="3">
    <source>
        <dbReference type="EMBL" id="SUM32134.1"/>
    </source>
</evidence>
<dbReference type="InterPro" id="IPR003343">
    <property type="entry name" value="Big_2"/>
</dbReference>
<dbReference type="EMBL" id="UHDK01000001">
    <property type="protein sequence ID" value="SUM32134.1"/>
    <property type="molecule type" value="Genomic_DNA"/>
</dbReference>
<organism evidence="3 4">
    <name type="scientific">Staphylococcus gallinarum</name>
    <dbReference type="NCBI Taxonomy" id="1293"/>
    <lineage>
        <taxon>Bacteria</taxon>
        <taxon>Bacillati</taxon>
        <taxon>Bacillota</taxon>
        <taxon>Bacilli</taxon>
        <taxon>Bacillales</taxon>
        <taxon>Staphylococcaceae</taxon>
        <taxon>Staphylococcus</taxon>
    </lineage>
</organism>